<evidence type="ECO:0000313" key="1">
    <source>
        <dbReference type="EMBL" id="PHQ27798.1"/>
    </source>
</evidence>
<name>A0A2G1VM13_9FLAO</name>
<comment type="caution">
    <text evidence="1">The sequence shown here is derived from an EMBL/GenBank/DDBJ whole genome shotgun (WGS) entry which is preliminary data.</text>
</comment>
<reference evidence="1 2" key="1">
    <citation type="submission" date="2017-08" db="EMBL/GenBank/DDBJ databases">
        <title>The whole genome shortgun sequences of strain Leeuwenhoekiella nanhaiensis G18 from the South China Sea.</title>
        <authorList>
            <person name="Liu Q."/>
        </authorList>
    </citation>
    <scope>NUCLEOTIDE SEQUENCE [LARGE SCALE GENOMIC DNA]</scope>
    <source>
        <strain evidence="1 2">G18</strain>
    </source>
</reference>
<dbReference type="EMBL" id="NQXA01000030">
    <property type="protein sequence ID" value="PHQ27798.1"/>
    <property type="molecule type" value="Genomic_DNA"/>
</dbReference>
<dbReference type="AlphaFoldDB" id="A0A2G1VM13"/>
<dbReference type="Proteomes" id="UP000229433">
    <property type="component" value="Unassembled WGS sequence"/>
</dbReference>
<proteinExistence type="predicted"/>
<accession>A0A2G1VM13</accession>
<evidence type="ECO:0000313" key="2">
    <source>
        <dbReference type="Proteomes" id="UP000229433"/>
    </source>
</evidence>
<protein>
    <submittedName>
        <fullName evidence="1">Uncharacterized protein</fullName>
    </submittedName>
</protein>
<sequence>MYHGFDIIVSRLLSKANVIYVGINPVKGNGSSFQSVIIERKGTSYLDVLNEQYLKVIKPDRLKAGSLSLAE</sequence>
<gene>
    <name evidence="1" type="ORF">CJ305_18250</name>
</gene>
<keyword evidence="2" id="KW-1185">Reference proteome</keyword>
<organism evidence="1 2">
    <name type="scientific">Leeuwenhoekiella nanhaiensis</name>
    <dbReference type="NCBI Taxonomy" id="1655491"/>
    <lineage>
        <taxon>Bacteria</taxon>
        <taxon>Pseudomonadati</taxon>
        <taxon>Bacteroidota</taxon>
        <taxon>Flavobacteriia</taxon>
        <taxon>Flavobacteriales</taxon>
        <taxon>Flavobacteriaceae</taxon>
        <taxon>Leeuwenhoekiella</taxon>
    </lineage>
</organism>